<protein>
    <recommendedName>
        <fullName evidence="1">YlxR domain-containing protein</fullName>
    </recommendedName>
</protein>
<proteinExistence type="predicted"/>
<name>A0A4R1MXF3_9FIRM</name>
<keyword evidence="3" id="KW-1185">Reference proteome</keyword>
<evidence type="ECO:0000313" key="2">
    <source>
        <dbReference type="EMBL" id="TCK97937.1"/>
    </source>
</evidence>
<comment type="caution">
    <text evidence="2">The sequence shown here is derived from an EMBL/GenBank/DDBJ whole genome shotgun (WGS) entry which is preliminary data.</text>
</comment>
<organism evidence="2 3">
    <name type="scientific">Natranaerovirga hydrolytica</name>
    <dbReference type="NCBI Taxonomy" id="680378"/>
    <lineage>
        <taxon>Bacteria</taxon>
        <taxon>Bacillati</taxon>
        <taxon>Bacillota</taxon>
        <taxon>Clostridia</taxon>
        <taxon>Lachnospirales</taxon>
        <taxon>Natranaerovirgaceae</taxon>
        <taxon>Natranaerovirga</taxon>
    </lineage>
</organism>
<dbReference type="CDD" id="cd00279">
    <property type="entry name" value="YlxR"/>
    <property type="match status" value="1"/>
</dbReference>
<feature type="domain" description="YlxR" evidence="1">
    <location>
        <begin position="9"/>
        <end position="82"/>
    </location>
</feature>
<dbReference type="InterPro" id="IPR007393">
    <property type="entry name" value="YlxR_dom"/>
</dbReference>
<dbReference type="PANTHER" id="PTHR34215">
    <property type="entry name" value="BLL0784 PROTEIN"/>
    <property type="match status" value="1"/>
</dbReference>
<dbReference type="AlphaFoldDB" id="A0A4R1MXF3"/>
<sequence length="90" mass="10632">MVKRKVPLRKCLGCNEMKNKKELIRIVKTPEDEFIVDFTGKKNGRGAYFCPEEECLKKLIKNKGLEKSFKTKIPEEVYNQLKEEFNSFEK</sequence>
<dbReference type="Proteomes" id="UP000294545">
    <property type="component" value="Unassembled WGS sequence"/>
</dbReference>
<dbReference type="SUPFAM" id="SSF64376">
    <property type="entry name" value="YlxR-like"/>
    <property type="match status" value="1"/>
</dbReference>
<dbReference type="NCBIfam" id="NF047356">
    <property type="entry name" value="RNA_bind_RnpM"/>
    <property type="match status" value="1"/>
</dbReference>
<accession>A0A4R1MXF3</accession>
<dbReference type="EMBL" id="SMGQ01000011">
    <property type="protein sequence ID" value="TCK97937.1"/>
    <property type="molecule type" value="Genomic_DNA"/>
</dbReference>
<dbReference type="RefSeq" id="WP_132279571.1">
    <property type="nucleotide sequence ID" value="NZ_SMGQ01000011.1"/>
</dbReference>
<dbReference type="InterPro" id="IPR035931">
    <property type="entry name" value="YlxR-like_sf"/>
</dbReference>
<reference evidence="2 3" key="1">
    <citation type="submission" date="2019-03" db="EMBL/GenBank/DDBJ databases">
        <title>Genomic Encyclopedia of Type Strains, Phase IV (KMG-IV): sequencing the most valuable type-strain genomes for metagenomic binning, comparative biology and taxonomic classification.</title>
        <authorList>
            <person name="Goeker M."/>
        </authorList>
    </citation>
    <scope>NUCLEOTIDE SEQUENCE [LARGE SCALE GENOMIC DNA]</scope>
    <source>
        <strain evidence="2 3">DSM 24176</strain>
    </source>
</reference>
<dbReference type="PANTHER" id="PTHR34215:SF1">
    <property type="entry name" value="YLXR DOMAIN-CONTAINING PROTEIN"/>
    <property type="match status" value="1"/>
</dbReference>
<gene>
    <name evidence="2" type="ORF">EDC19_0339</name>
</gene>
<dbReference type="Pfam" id="PF04296">
    <property type="entry name" value="YlxR"/>
    <property type="match status" value="1"/>
</dbReference>
<dbReference type="Gene3D" id="3.30.1230.10">
    <property type="entry name" value="YlxR-like"/>
    <property type="match status" value="1"/>
</dbReference>
<evidence type="ECO:0000313" key="3">
    <source>
        <dbReference type="Proteomes" id="UP000294545"/>
    </source>
</evidence>
<evidence type="ECO:0000259" key="1">
    <source>
        <dbReference type="Pfam" id="PF04296"/>
    </source>
</evidence>
<dbReference type="OrthoDB" id="9813251at2"/>
<dbReference type="InterPro" id="IPR037465">
    <property type="entry name" value="YlxR"/>
</dbReference>